<dbReference type="InterPro" id="IPR036890">
    <property type="entry name" value="HATPase_C_sf"/>
</dbReference>
<dbReference type="Pfam" id="PF01751">
    <property type="entry name" value="Toprim"/>
    <property type="match status" value="1"/>
</dbReference>
<keyword evidence="7 13" id="KW-0067">ATP-binding</keyword>
<evidence type="ECO:0000256" key="10">
    <source>
        <dbReference type="ARBA" id="ARBA00023125"/>
    </source>
</evidence>
<evidence type="ECO:0000259" key="15">
    <source>
        <dbReference type="PROSITE" id="PS52040"/>
    </source>
</evidence>
<dbReference type="InterPro" id="IPR001154">
    <property type="entry name" value="TopoII_euk"/>
</dbReference>
<dbReference type="OMA" id="AFESLWP"/>
<dbReference type="PANTHER" id="PTHR10169">
    <property type="entry name" value="DNA TOPOISOMERASE/GYRASE"/>
    <property type="match status" value="1"/>
</dbReference>
<dbReference type="PROSITE" id="PS00177">
    <property type="entry name" value="TOPOISOMERASE_II"/>
    <property type="match status" value="1"/>
</dbReference>
<dbReference type="GO" id="GO:0003677">
    <property type="term" value="F:DNA binding"/>
    <property type="evidence" value="ECO:0007669"/>
    <property type="project" value="UniProtKB-UniRule"/>
</dbReference>
<evidence type="ECO:0000256" key="7">
    <source>
        <dbReference type="ARBA" id="ARBA00022840"/>
    </source>
</evidence>
<dbReference type="GO" id="GO:0003918">
    <property type="term" value="F:DNA topoisomerase type II (double strand cut, ATP-hydrolyzing) activity"/>
    <property type="evidence" value="ECO:0007669"/>
    <property type="project" value="UniProtKB-UniRule"/>
</dbReference>
<keyword evidence="17" id="KW-1185">Reference proteome</keyword>
<dbReference type="Gene3D" id="3.30.1360.40">
    <property type="match status" value="1"/>
</dbReference>
<dbReference type="Gene3D" id="3.90.199.10">
    <property type="entry name" value="Topoisomerase II, domain 5"/>
    <property type="match status" value="1"/>
</dbReference>
<dbReference type="SMART" id="SM00434">
    <property type="entry name" value="TOP4c"/>
    <property type="match status" value="1"/>
</dbReference>
<keyword evidence="6 13" id="KW-0547">Nucleotide-binding</keyword>
<comment type="similarity">
    <text evidence="4 13">Belongs to the type II topoisomerase family.</text>
</comment>
<dbReference type="InterPro" id="IPR050634">
    <property type="entry name" value="DNA_Topoisomerase_II"/>
</dbReference>
<dbReference type="Gene3D" id="3.30.230.10">
    <property type="match status" value="1"/>
</dbReference>
<dbReference type="GO" id="GO:0006265">
    <property type="term" value="P:DNA topological change"/>
    <property type="evidence" value="ECO:0007669"/>
    <property type="project" value="UniProtKB-UniRule"/>
</dbReference>
<dbReference type="Gene3D" id="3.40.50.670">
    <property type="match status" value="1"/>
</dbReference>
<comment type="function">
    <text evidence="13">Control of topological states of DNA by transient breakage and subsequent rejoining of DNA strands. Topoisomerase II makes double-strand breaks.</text>
</comment>
<dbReference type="PANTHER" id="PTHR10169:SF38">
    <property type="entry name" value="DNA TOPOISOMERASE 2"/>
    <property type="match status" value="1"/>
</dbReference>
<dbReference type="Gene3D" id="3.30.1490.30">
    <property type="match status" value="1"/>
</dbReference>
<dbReference type="Gene3D" id="1.10.268.10">
    <property type="entry name" value="Topoisomerase, domain 3"/>
    <property type="match status" value="1"/>
</dbReference>
<keyword evidence="10 12" id="KW-0238">DNA-binding</keyword>
<dbReference type="FunFam" id="3.90.199.10:FF:000002">
    <property type="entry name" value="DNA topoisomerase 2"/>
    <property type="match status" value="1"/>
</dbReference>
<dbReference type="Gene3D" id="3.30.565.10">
    <property type="entry name" value="Histidine kinase-like ATPase, C-terminal domain"/>
    <property type="match status" value="1"/>
</dbReference>
<proteinExistence type="inferred from homology"/>
<protein>
    <recommendedName>
        <fullName evidence="13">DNA topoisomerase 2</fullName>
        <ecNumber evidence="13">5.6.2.2</ecNumber>
    </recommendedName>
</protein>
<dbReference type="InterPro" id="IPR013758">
    <property type="entry name" value="Topo_IIA_A/C_ab"/>
</dbReference>
<evidence type="ECO:0000256" key="2">
    <source>
        <dbReference type="ARBA" id="ARBA00001913"/>
    </source>
</evidence>
<evidence type="ECO:0000256" key="4">
    <source>
        <dbReference type="ARBA" id="ARBA00011080"/>
    </source>
</evidence>
<evidence type="ECO:0000256" key="9">
    <source>
        <dbReference type="ARBA" id="ARBA00023029"/>
    </source>
</evidence>
<dbReference type="Proteomes" id="UP000270924">
    <property type="component" value="Unassembled WGS sequence"/>
</dbReference>
<dbReference type="Pfam" id="PF16898">
    <property type="entry name" value="TOPRIM_C"/>
    <property type="match status" value="1"/>
</dbReference>
<feature type="domain" description="Topo IIA-type catalytic" evidence="15">
    <location>
        <begin position="756"/>
        <end position="1189"/>
    </location>
</feature>
<dbReference type="GO" id="GO:0000712">
    <property type="term" value="P:resolution of meiotic recombination intermediates"/>
    <property type="evidence" value="ECO:0007669"/>
    <property type="project" value="TreeGrafter"/>
</dbReference>
<name>A0A3P7DD04_WUCBA</name>
<evidence type="ECO:0000313" key="16">
    <source>
        <dbReference type="EMBL" id="VDM07700.1"/>
    </source>
</evidence>
<dbReference type="EC" id="5.6.2.2" evidence="13"/>
<dbReference type="InterPro" id="IPR013506">
    <property type="entry name" value="Topo_IIA_bsu_dom2"/>
</dbReference>
<evidence type="ECO:0000256" key="13">
    <source>
        <dbReference type="RuleBase" id="RU362094"/>
    </source>
</evidence>
<comment type="cofactor">
    <cofactor evidence="3">
        <name>Mg(2+)</name>
        <dbReference type="ChEBI" id="CHEBI:18420"/>
    </cofactor>
</comment>
<dbReference type="FunFam" id="3.40.50.670:FF:000001">
    <property type="entry name" value="DNA topoisomerase 2"/>
    <property type="match status" value="1"/>
</dbReference>
<evidence type="ECO:0000256" key="6">
    <source>
        <dbReference type="ARBA" id="ARBA00022741"/>
    </source>
</evidence>
<feature type="domain" description="Toprim" evidence="14">
    <location>
        <begin position="505"/>
        <end position="622"/>
    </location>
</feature>
<dbReference type="GO" id="GO:0046872">
    <property type="term" value="F:metal ion binding"/>
    <property type="evidence" value="ECO:0007669"/>
    <property type="project" value="UniProtKB-KW"/>
</dbReference>
<dbReference type="AlphaFoldDB" id="A0A3P7DD04"/>
<comment type="subunit">
    <text evidence="13">Homodimer.</text>
</comment>
<evidence type="ECO:0000256" key="12">
    <source>
        <dbReference type="PROSITE-ProRule" id="PRU01384"/>
    </source>
</evidence>
<evidence type="ECO:0000256" key="11">
    <source>
        <dbReference type="ARBA" id="ARBA00023235"/>
    </source>
</evidence>
<comment type="catalytic activity">
    <reaction evidence="1 12 13">
        <text>ATP-dependent breakage, passage and rejoining of double-stranded DNA.</text>
        <dbReference type="EC" id="5.6.2.2"/>
    </reaction>
</comment>
<dbReference type="PRINTS" id="PR01158">
    <property type="entry name" value="TOPISMRASEII"/>
</dbReference>
<keyword evidence="8" id="KW-0460">Magnesium</keyword>
<evidence type="ECO:0000259" key="14">
    <source>
        <dbReference type="PROSITE" id="PS50880"/>
    </source>
</evidence>
<dbReference type="PROSITE" id="PS50880">
    <property type="entry name" value="TOPRIM"/>
    <property type="match status" value="1"/>
</dbReference>
<dbReference type="InterPro" id="IPR006171">
    <property type="entry name" value="TOPRIM_dom"/>
</dbReference>
<dbReference type="GO" id="GO:0000819">
    <property type="term" value="P:sister chromatid segregation"/>
    <property type="evidence" value="ECO:0007669"/>
    <property type="project" value="TreeGrafter"/>
</dbReference>
<dbReference type="InterPro" id="IPR013760">
    <property type="entry name" value="Topo_IIA-like_dom_sf"/>
</dbReference>
<comment type="cofactor">
    <cofactor evidence="2">
        <name>Ca(2+)</name>
        <dbReference type="ChEBI" id="CHEBI:29108"/>
    </cofactor>
</comment>
<dbReference type="InParanoid" id="A0A3P7DD04"/>
<organism evidence="16 17">
    <name type="scientific">Wuchereria bancrofti</name>
    <dbReference type="NCBI Taxonomy" id="6293"/>
    <lineage>
        <taxon>Eukaryota</taxon>
        <taxon>Metazoa</taxon>
        <taxon>Ecdysozoa</taxon>
        <taxon>Nematoda</taxon>
        <taxon>Chromadorea</taxon>
        <taxon>Rhabditida</taxon>
        <taxon>Spirurina</taxon>
        <taxon>Spiruromorpha</taxon>
        <taxon>Filarioidea</taxon>
        <taxon>Onchocercidae</taxon>
        <taxon>Wuchereria</taxon>
    </lineage>
</organism>
<keyword evidence="9 12" id="KW-0799">Topoisomerase</keyword>
<dbReference type="CDD" id="cd16930">
    <property type="entry name" value="HATPase_TopII-like"/>
    <property type="match status" value="1"/>
</dbReference>
<accession>A0A3P7DD04</accession>
<dbReference type="InterPro" id="IPR018522">
    <property type="entry name" value="TopoIIA_CS"/>
</dbReference>
<dbReference type="SUPFAM" id="SSF56719">
    <property type="entry name" value="Type II DNA topoisomerase"/>
    <property type="match status" value="1"/>
</dbReference>
<dbReference type="OrthoDB" id="276498at2759"/>
<dbReference type="GO" id="GO:0005524">
    <property type="term" value="F:ATP binding"/>
    <property type="evidence" value="ECO:0007669"/>
    <property type="project" value="UniProtKB-UniRule"/>
</dbReference>
<keyword evidence="11 12" id="KW-0413">Isomerase</keyword>
<sequence length="1203" mass="136907">MSLPVCCIYPSDSFFGGNASDWFWYWITTKQPFSISKKNLYLVILSSEYYKRSLFRCYRRSIGSSTVPHEQQAITAKLAVEKYQRLTPLKHILYRPDSYIGSAFLSDEQPIYVYDAIMKQIVKKEARIVPGLLKIFDEILVNAADNKRRDPQMTTIAVNIDKERNTISIWNNGRGIPVEIHPTEGIYVPTMIFGTLFTSSNYDDSELKIVGGRNGFGAKLCNIFCTEFSVETCTKQSGLRFFQCWRNNMNDVDDPIISDASTNASDYTCVTFKPDLSKFKLSTLDEDTIQVMIRRIVDIAGTLDGVNVFLNGTKIEVSGFEDYVKLFSTYTGGNFENSTVPFYCSVNDRWQIAVARSNAGYNHISFVNNINTLKGGRHVDYIVNQIVSRLKQEISQCCGCEKSISAHQIKNRLHIFVNSLIENPAFESQSKEYLTTSVKNFGSTCIIPESFYENFLKDSDIIHHLLCDISQQHATSLNRSMNRSLWDLSKLEDAADAGTKNGYNCTLIITEGDSAKALAVAGLAVIGRKQYGVFPIRGKLTNVRGMDAKMAVQNAEISALVRILGLKFGENYSNDEKLKSLRYGRLLIMTDQDPDGSHIKGLIVNFLHVYWPSLLKANYVSYFITPLLKAKRGSDVKSFYSTADYEKWRAENPDSVKYSIKYYKGLGTSSAKEAREYFNDIERHTINFIYDGKASDESIELAFAKNKADDRKVWIAESSKLLLSTAVDSNRNQKTFSEFVNEELVEYSQLDLRRSLPNVVDGLKPSQRKVLFTMFERYERGEVRVSQLAGAVSQYCGYHHGEESLVNTIVRLAQDFVGSNNLNLLLPLGQFGTRLSGGEDVASARYIYTSLSPLARAIFPHPDDKILKNLVEENALVEPEWYCPIIPMILINGAEGIGTGWATKILPRCPRQVISNAQRLIDGRPLQEMLPHFRKFQGTIDETAPRQYSISGKVSYRRLKSGLRAVITELPTGIWNNKYKEKVLDSAIKNGLISNYEELHTESNVHFILHVVDKPLLSDKKQIKALNRLLKLRSVASENSMILFDKKNVLQKYDSTREIFQEFFEVRRQKYMERRECELIIMDGKLKFIENQVRFVDAIINGEIIIERKNRAEIIAQLAEKGFDSNPMKAKNAADGNCNPPDFGYLLDMPLCRLSNEEILVLQEKRSELWERFKSLKSTTWRSLWSMDLNVLSMALDKEERVM</sequence>
<dbReference type="InterPro" id="IPR003594">
    <property type="entry name" value="HATPase_dom"/>
</dbReference>
<feature type="active site" description="O-(5'-phospho-DNA)-tyrosine intermediate" evidence="12">
    <location>
        <position position="846"/>
    </location>
</feature>
<dbReference type="InterPro" id="IPR013757">
    <property type="entry name" value="Topo_IIA_A_a_sf"/>
</dbReference>
<keyword evidence="5" id="KW-0479">Metal-binding</keyword>
<dbReference type="SUPFAM" id="SSF54211">
    <property type="entry name" value="Ribosomal protein S5 domain 2-like"/>
    <property type="match status" value="1"/>
</dbReference>
<dbReference type="Pfam" id="PF00204">
    <property type="entry name" value="DNA_gyraseB"/>
    <property type="match status" value="1"/>
</dbReference>
<dbReference type="InterPro" id="IPR001241">
    <property type="entry name" value="Topo_IIA"/>
</dbReference>
<dbReference type="SMART" id="SM00433">
    <property type="entry name" value="TOP2c"/>
    <property type="match status" value="1"/>
</dbReference>
<dbReference type="InterPro" id="IPR002205">
    <property type="entry name" value="Topo_IIA_dom_A"/>
</dbReference>
<dbReference type="EMBL" id="UYWW01000198">
    <property type="protein sequence ID" value="VDM07700.1"/>
    <property type="molecule type" value="Genomic_DNA"/>
</dbReference>
<evidence type="ECO:0000256" key="1">
    <source>
        <dbReference type="ARBA" id="ARBA00000185"/>
    </source>
</evidence>
<dbReference type="PROSITE" id="PS52040">
    <property type="entry name" value="TOPO_IIA"/>
    <property type="match status" value="1"/>
</dbReference>
<gene>
    <name evidence="16" type="ORF">WBA_LOCUS1086</name>
</gene>
<dbReference type="FunFam" id="3.30.565.10:FF:000004">
    <property type="entry name" value="DNA topoisomerase 2"/>
    <property type="match status" value="1"/>
</dbReference>
<dbReference type="SUPFAM" id="SSF55874">
    <property type="entry name" value="ATPase domain of HSP90 chaperone/DNA topoisomerase II/histidine kinase"/>
    <property type="match status" value="1"/>
</dbReference>
<dbReference type="CDD" id="cd03481">
    <property type="entry name" value="TopoIIA_Trans_ScTopoIIA"/>
    <property type="match status" value="1"/>
</dbReference>
<evidence type="ECO:0000256" key="8">
    <source>
        <dbReference type="ARBA" id="ARBA00022842"/>
    </source>
</evidence>
<dbReference type="Pfam" id="PF02518">
    <property type="entry name" value="HATPase_c"/>
    <property type="match status" value="1"/>
</dbReference>
<dbReference type="InterPro" id="IPR013759">
    <property type="entry name" value="Topo_IIA_B_C"/>
</dbReference>
<reference evidence="16 17" key="1">
    <citation type="submission" date="2018-11" db="EMBL/GenBank/DDBJ databases">
        <authorList>
            <consortium name="Pathogen Informatics"/>
        </authorList>
    </citation>
    <scope>NUCLEOTIDE SEQUENCE [LARGE SCALE GENOMIC DNA]</scope>
</reference>
<dbReference type="PRINTS" id="PR00418">
    <property type="entry name" value="TPI2FAMILY"/>
</dbReference>
<dbReference type="GO" id="GO:0005634">
    <property type="term" value="C:nucleus"/>
    <property type="evidence" value="ECO:0007669"/>
    <property type="project" value="TreeGrafter"/>
</dbReference>
<evidence type="ECO:0000256" key="3">
    <source>
        <dbReference type="ARBA" id="ARBA00001946"/>
    </source>
</evidence>
<dbReference type="InterPro" id="IPR014721">
    <property type="entry name" value="Ribsml_uS5_D2-typ_fold_subgr"/>
</dbReference>
<dbReference type="Pfam" id="PF00521">
    <property type="entry name" value="DNA_topoisoIV"/>
    <property type="match status" value="1"/>
</dbReference>
<evidence type="ECO:0000256" key="5">
    <source>
        <dbReference type="ARBA" id="ARBA00022723"/>
    </source>
</evidence>
<evidence type="ECO:0000313" key="17">
    <source>
        <dbReference type="Proteomes" id="UP000270924"/>
    </source>
</evidence>
<dbReference type="InterPro" id="IPR020568">
    <property type="entry name" value="Ribosomal_Su5_D2-typ_SF"/>
</dbReference>
<dbReference type="InterPro" id="IPR031660">
    <property type="entry name" value="TOPRIM_C"/>
</dbReference>